<evidence type="ECO:0000313" key="3">
    <source>
        <dbReference type="Proteomes" id="UP001642409"/>
    </source>
</evidence>
<evidence type="ECO:0000313" key="1">
    <source>
        <dbReference type="EMBL" id="CAI9924456.1"/>
    </source>
</evidence>
<dbReference type="EMBL" id="CATOUU010000313">
    <property type="protein sequence ID" value="CAI9924456.1"/>
    <property type="molecule type" value="Genomic_DNA"/>
</dbReference>
<name>A0AA86NTB3_9EUKA</name>
<evidence type="ECO:0000313" key="2">
    <source>
        <dbReference type="EMBL" id="CAL6114612.1"/>
    </source>
</evidence>
<comment type="caution">
    <text evidence="1">The sequence shown here is derived from an EMBL/GenBank/DDBJ whole genome shotgun (WGS) entry which is preliminary data.</text>
</comment>
<proteinExistence type="predicted"/>
<protein>
    <submittedName>
        <fullName evidence="2">Hypothetical_protein</fullName>
    </submittedName>
</protein>
<gene>
    <name evidence="1" type="ORF">HINF_LOCUS12101</name>
    <name evidence="2" type="ORF">HINF_LOCUS78115</name>
</gene>
<sequence length="155" mass="18077">MTTSQRFQYGFDSSLRKPVHPSGSIVQPRVISFSRYSKHNVSLIAKLQIKLESRDILDCNRTREYQYTLRNNIFGSVLSHCQFKPEQYRNSSIYGLLRSDMLQYGKSRKKKIYLHYCISTDSGFRQPNVLITFLMLSSQKHPAPTQQYTVQCVVI</sequence>
<dbReference type="Proteomes" id="UP001642409">
    <property type="component" value="Unassembled WGS sequence"/>
</dbReference>
<organism evidence="1">
    <name type="scientific">Hexamita inflata</name>
    <dbReference type="NCBI Taxonomy" id="28002"/>
    <lineage>
        <taxon>Eukaryota</taxon>
        <taxon>Metamonada</taxon>
        <taxon>Diplomonadida</taxon>
        <taxon>Hexamitidae</taxon>
        <taxon>Hexamitinae</taxon>
        <taxon>Hexamita</taxon>
    </lineage>
</organism>
<dbReference type="EMBL" id="CAXDID020000808">
    <property type="protein sequence ID" value="CAL6114612.1"/>
    <property type="molecule type" value="Genomic_DNA"/>
</dbReference>
<reference evidence="2 3" key="2">
    <citation type="submission" date="2024-07" db="EMBL/GenBank/DDBJ databases">
        <authorList>
            <person name="Akdeniz Z."/>
        </authorList>
    </citation>
    <scope>NUCLEOTIDE SEQUENCE [LARGE SCALE GENOMIC DNA]</scope>
</reference>
<keyword evidence="3" id="KW-1185">Reference proteome</keyword>
<accession>A0AA86NTB3</accession>
<reference evidence="1" key="1">
    <citation type="submission" date="2023-06" db="EMBL/GenBank/DDBJ databases">
        <authorList>
            <person name="Kurt Z."/>
        </authorList>
    </citation>
    <scope>NUCLEOTIDE SEQUENCE</scope>
</reference>
<dbReference type="AlphaFoldDB" id="A0AA86NTB3"/>